<name>A0A1I0MWL2_9BACT</name>
<dbReference type="SUPFAM" id="SSF48452">
    <property type="entry name" value="TPR-like"/>
    <property type="match status" value="2"/>
</dbReference>
<reference evidence="6" key="1">
    <citation type="submission" date="2016-10" db="EMBL/GenBank/DDBJ databases">
        <authorList>
            <person name="Varghese N."/>
            <person name="Submissions S."/>
        </authorList>
    </citation>
    <scope>NUCLEOTIDE SEQUENCE [LARGE SCALE GENOMIC DNA]</scope>
    <source>
        <strain evidence="6">CGMCC 1.12402</strain>
    </source>
</reference>
<dbReference type="EMBL" id="FOIR01000001">
    <property type="protein sequence ID" value="SEV93283.1"/>
    <property type="molecule type" value="Genomic_DNA"/>
</dbReference>
<dbReference type="InterPro" id="IPR024983">
    <property type="entry name" value="CHAT_dom"/>
</dbReference>
<dbReference type="Pfam" id="PF13424">
    <property type="entry name" value="TPR_12"/>
    <property type="match status" value="1"/>
</dbReference>
<keyword evidence="2" id="KW-0812">Transmembrane</keyword>
<keyword evidence="6" id="KW-1185">Reference proteome</keyword>
<evidence type="ECO:0000256" key="1">
    <source>
        <dbReference type="PROSITE-ProRule" id="PRU00339"/>
    </source>
</evidence>
<dbReference type="Proteomes" id="UP000199437">
    <property type="component" value="Unassembled WGS sequence"/>
</dbReference>
<dbReference type="Gene3D" id="1.25.40.10">
    <property type="entry name" value="Tetratricopeptide repeat domain"/>
    <property type="match status" value="2"/>
</dbReference>
<dbReference type="PANTHER" id="PTHR10098:SF108">
    <property type="entry name" value="TETRATRICOPEPTIDE REPEAT PROTEIN 28"/>
    <property type="match status" value="1"/>
</dbReference>
<dbReference type="PROSITE" id="PS50005">
    <property type="entry name" value="TPR"/>
    <property type="match status" value="1"/>
</dbReference>
<evidence type="ECO:0000313" key="5">
    <source>
        <dbReference type="EMBL" id="SEV93283.1"/>
    </source>
</evidence>
<dbReference type="OrthoDB" id="9771112at2"/>
<dbReference type="Pfam" id="PF12770">
    <property type="entry name" value="CHAT"/>
    <property type="match status" value="1"/>
</dbReference>
<proteinExistence type="predicted"/>
<dbReference type="AlphaFoldDB" id="A0A1I0MWL2"/>
<keyword evidence="2" id="KW-1133">Transmembrane helix</keyword>
<feature type="signal peptide" evidence="3">
    <location>
        <begin position="1"/>
        <end position="23"/>
    </location>
</feature>
<accession>A0A1I0MWL2</accession>
<dbReference type="InterPro" id="IPR011990">
    <property type="entry name" value="TPR-like_helical_dom_sf"/>
</dbReference>
<sequence length="1012" mass="115236">MVLPTRLVCLVWLITCLSFNVKAQDFSVKSKYEYAPKEATKGNSLIQGLKFSEAIEEFNSLLKRANDAGDNRLAIFAMERKAYAERRSGDFEQALITISQAIARAKNQLDENDMLLSRLYFRAGVIQYRDYEFTNALYYLDTAQAVYQISDSYDSAFYKSLVDYKYYSLNSTNGNSDTLQKYLDIRLKIAQQNKDKEEELYILQDYPDFYSNLGDFEQALFYAIRAYKLATENLQPNPKNDVNIDISNKRTISFTMFKLAGVLRNKKDYTKALEVALQIIPIIDKYGPKSFPNYHAYYQGVGVIYVSLGQYEEALPYLEKAGEIDIKTSAAKRFYGINLVNIGNCYLQMGEEEKAYEILNKSFAVLKEVVSFPSSDYYFPHENLGNFYVKETEFNKAFIQYDSALRNSLGNYNEGALSFPEGENFSYYDLEALRKKASTLLNIEVDTLSEVERLSISKSYAERTHKLLFDRRKDLSASEGKLFLSKQFKPLYETAIEACYGLWKATGNEKYFYDALQFSRYSKAILFLEQSEELELVNNNLATQDLKESFYMAKTQLDSLEGGFYALIDSNITSDSLSQINDVLNSARNRFQNVVDSLRVYLGEFENQPNTVFKDLENPISARSIKGGEGIIEYFYGEESIFALGQDSENKVFVKIDELDSIQNGLLNIFSSVSQAPEIKDFDKKLDHFNKHSFYVYKSIIKPVLDSFSSKTKYLTIIPDDYLSRLPFEILITSDIEPSSFNSLPYLIREYSVQYELSNSLINNHNYKKRKKEVSGLLGIGYRSGDLASSRSQYGDLPGTEREINFLKASVEGTYFLGGTKQDFLENARNYDILHLAIHGEADTVNKYQSSLIFSGSGNTQLQTSDLYLAGLNARLAVLSACESGVGLITKGEGTFSIARGFSLVGVPSIVMSLWKVNDKITSRLMVDMHEKFNKEGEPINEALRQAKLNYLNNSDAYLSHPYYWSAFIQLGENVESNEGERNGLLVVVLSAGVLLAILAIFIYRKKRRRTI</sequence>
<dbReference type="InterPro" id="IPR019734">
    <property type="entry name" value="TPR_rpt"/>
</dbReference>
<organism evidence="5 6">
    <name type="scientific">Roseivirga pacifica</name>
    <dbReference type="NCBI Taxonomy" id="1267423"/>
    <lineage>
        <taxon>Bacteria</taxon>
        <taxon>Pseudomonadati</taxon>
        <taxon>Bacteroidota</taxon>
        <taxon>Cytophagia</taxon>
        <taxon>Cytophagales</taxon>
        <taxon>Roseivirgaceae</taxon>
        <taxon>Roseivirga</taxon>
    </lineage>
</organism>
<gene>
    <name evidence="5" type="ORF">SAMN05216290_0768</name>
</gene>
<dbReference type="SMART" id="SM00028">
    <property type="entry name" value="TPR"/>
    <property type="match status" value="6"/>
</dbReference>
<feature type="repeat" description="TPR" evidence="1">
    <location>
        <begin position="295"/>
        <end position="328"/>
    </location>
</feature>
<evidence type="ECO:0000256" key="2">
    <source>
        <dbReference type="SAM" id="Phobius"/>
    </source>
</evidence>
<dbReference type="GeneID" id="99985507"/>
<keyword evidence="2" id="KW-0472">Membrane</keyword>
<evidence type="ECO:0000313" key="6">
    <source>
        <dbReference type="Proteomes" id="UP000199437"/>
    </source>
</evidence>
<keyword evidence="3" id="KW-0732">Signal</keyword>
<feature type="transmembrane region" description="Helical" evidence="2">
    <location>
        <begin position="984"/>
        <end position="1004"/>
    </location>
</feature>
<dbReference type="RefSeq" id="WP_090257055.1">
    <property type="nucleotide sequence ID" value="NZ_FOIR01000001.1"/>
</dbReference>
<dbReference type="STRING" id="1267423.SAMN05216290_0768"/>
<feature type="domain" description="CHAT" evidence="4">
    <location>
        <begin position="697"/>
        <end position="972"/>
    </location>
</feature>
<protein>
    <submittedName>
        <fullName evidence="5">Tetratricopeptide repeat-containing protein</fullName>
    </submittedName>
</protein>
<feature type="chain" id="PRO_5011795459" evidence="3">
    <location>
        <begin position="24"/>
        <end position="1012"/>
    </location>
</feature>
<evidence type="ECO:0000256" key="3">
    <source>
        <dbReference type="SAM" id="SignalP"/>
    </source>
</evidence>
<dbReference type="PANTHER" id="PTHR10098">
    <property type="entry name" value="RAPSYN-RELATED"/>
    <property type="match status" value="1"/>
</dbReference>
<keyword evidence="1" id="KW-0802">TPR repeat</keyword>
<evidence type="ECO:0000259" key="4">
    <source>
        <dbReference type="Pfam" id="PF12770"/>
    </source>
</evidence>